<evidence type="ECO:0000313" key="3">
    <source>
        <dbReference type="EMBL" id="KAL0566254.1"/>
    </source>
</evidence>
<dbReference type="Proteomes" id="UP001465976">
    <property type="component" value="Unassembled WGS sequence"/>
</dbReference>
<evidence type="ECO:0000256" key="1">
    <source>
        <dbReference type="SAM" id="MobiDB-lite"/>
    </source>
</evidence>
<evidence type="ECO:0000256" key="2">
    <source>
        <dbReference type="SAM" id="Phobius"/>
    </source>
</evidence>
<feature type="transmembrane region" description="Helical" evidence="2">
    <location>
        <begin position="160"/>
        <end position="181"/>
    </location>
</feature>
<proteinExistence type="predicted"/>
<comment type="caution">
    <text evidence="3">The sequence shown here is derived from an EMBL/GenBank/DDBJ whole genome shotgun (WGS) entry which is preliminary data.</text>
</comment>
<keyword evidence="2" id="KW-0812">Transmembrane</keyword>
<feature type="transmembrane region" description="Helical" evidence="2">
    <location>
        <begin position="294"/>
        <end position="314"/>
    </location>
</feature>
<protein>
    <submittedName>
        <fullName evidence="3">Uncharacterized protein</fullName>
    </submittedName>
</protein>
<gene>
    <name evidence="3" type="ORF">V5O48_015764</name>
</gene>
<reference evidence="3 4" key="1">
    <citation type="submission" date="2024-02" db="EMBL/GenBank/DDBJ databases">
        <title>A draft genome for the cacao thread blight pathogen Marasmius crinis-equi.</title>
        <authorList>
            <person name="Cohen S.P."/>
            <person name="Baruah I.K."/>
            <person name="Amoako-Attah I."/>
            <person name="Bukari Y."/>
            <person name="Meinhardt L.W."/>
            <person name="Bailey B.A."/>
        </authorList>
    </citation>
    <scope>NUCLEOTIDE SEQUENCE [LARGE SCALE GENOMIC DNA]</scope>
    <source>
        <strain evidence="3 4">GH-76</strain>
    </source>
</reference>
<dbReference type="EMBL" id="JBAHYK010001958">
    <property type="protein sequence ID" value="KAL0566254.1"/>
    <property type="molecule type" value="Genomic_DNA"/>
</dbReference>
<sequence>MSFALNANFGDTISKGIQDVAALLPLLGTDQCERHVGAALESGYIYAAATPLSIFGSLGIVKAAFATLLASNTSVFHGGKWFHNAGFGMLGSGSAIPLVTIVNGTKHYGAELKLQNLLREQHLDDPELISDVEYFGWKTKSLINRYSPDLPSDRKFSFSWTFALVLASAIFSTISFTPYLYLAHNQWDKPMSWLFPALRSIGSMLCVVSVQRALQLRIHRIVKSSLLLMKSQKYYPRSPEEDSSDMQTLMEARLQILHAKLKKDSWDKEQGGFDSTKRVHLEEVKKVLCLNIRLLVHQVSLLAGMVMIVIGYIGCFNLVNGSNAKNGPYIWLGMEAFLSVLRMALWGWNPRWAQGDTGLEMKLKLWSKGASLHHPTHPTTSRTSIFPLITTSRSLSQLTSSASLRPGVQREAPKPTESFIAVSAEDFLAAATPYVGPLRRLRLNGISLFHAIVPEINGIPTGVLVKRKLLCLTARRDDSDWASVSIFIREHGSDEPYKVYSSRCWGLRGTQSRSLQVTLEDVLSNESGTNAFIDNATFRLMVQYSLILFRRIFIQEPVSSIRPLWTLVLPCSPMRKLESESRDVPLTHLDDEYMQLREMDDQKVVPNVFITDPARDEQPQLAEYIILFHSAILEIRLCIEDHWFVESKKQCANISRPLAWEWIRRMEGRITSEKKRSMKRLRDSLSDSESIDVEETWDSLFRELHSLRQLPIDNPHIKGWREKLRALYGGDIPPVLELFELRPFKALPHLRRNFLPLLTDENPTSDNDSIKSYMKSDIRSALRSLCVTEPFTPPGRNNPQSSGFMELSLPHIPRGCGHSQDTLIESRGAPIDANNSS</sequence>
<feature type="transmembrane region" description="Helical" evidence="2">
    <location>
        <begin position="44"/>
        <end position="70"/>
    </location>
</feature>
<keyword evidence="2" id="KW-1133">Transmembrane helix</keyword>
<organism evidence="3 4">
    <name type="scientific">Marasmius crinis-equi</name>
    <dbReference type="NCBI Taxonomy" id="585013"/>
    <lineage>
        <taxon>Eukaryota</taxon>
        <taxon>Fungi</taxon>
        <taxon>Dikarya</taxon>
        <taxon>Basidiomycota</taxon>
        <taxon>Agaricomycotina</taxon>
        <taxon>Agaricomycetes</taxon>
        <taxon>Agaricomycetidae</taxon>
        <taxon>Agaricales</taxon>
        <taxon>Marasmiineae</taxon>
        <taxon>Marasmiaceae</taxon>
        <taxon>Marasmius</taxon>
    </lineage>
</organism>
<feature type="region of interest" description="Disordered" evidence="1">
    <location>
        <begin position="816"/>
        <end position="837"/>
    </location>
</feature>
<keyword evidence="4" id="KW-1185">Reference proteome</keyword>
<keyword evidence="2" id="KW-0472">Membrane</keyword>
<name>A0ABR3ETM3_9AGAR</name>
<evidence type="ECO:0000313" key="4">
    <source>
        <dbReference type="Proteomes" id="UP001465976"/>
    </source>
</evidence>
<accession>A0ABR3ETM3</accession>